<reference evidence="2" key="2">
    <citation type="submission" date="2020-09" db="EMBL/GenBank/DDBJ databases">
        <authorList>
            <person name="Sun Q."/>
            <person name="Zhou Y."/>
        </authorList>
    </citation>
    <scope>NUCLEOTIDE SEQUENCE</scope>
    <source>
        <strain evidence="2">CGMCC 4.7308</strain>
    </source>
</reference>
<dbReference type="EMBL" id="BMNA01000004">
    <property type="protein sequence ID" value="GGM05382.1"/>
    <property type="molecule type" value="Genomic_DNA"/>
</dbReference>
<feature type="transmembrane region" description="Helical" evidence="1">
    <location>
        <begin position="104"/>
        <end position="126"/>
    </location>
</feature>
<protein>
    <recommendedName>
        <fullName evidence="4">Phage holin family protein</fullName>
    </recommendedName>
</protein>
<dbReference type="Pfam" id="PF07332">
    <property type="entry name" value="Phage_holin_3_6"/>
    <property type="match status" value="1"/>
</dbReference>
<comment type="caution">
    <text evidence="2">The sequence shown here is derived from an EMBL/GenBank/DDBJ whole genome shotgun (WGS) entry which is preliminary data.</text>
</comment>
<name>A0A917T105_9ACTN</name>
<keyword evidence="1" id="KW-1133">Transmembrane helix</keyword>
<dbReference type="RefSeq" id="WP_188942176.1">
    <property type="nucleotide sequence ID" value="NZ_BMNA01000004.1"/>
</dbReference>
<keyword evidence="3" id="KW-1185">Reference proteome</keyword>
<evidence type="ECO:0000256" key="1">
    <source>
        <dbReference type="SAM" id="Phobius"/>
    </source>
</evidence>
<dbReference type="Proteomes" id="UP000655208">
    <property type="component" value="Unassembled WGS sequence"/>
</dbReference>
<sequence length="164" mass="17546">MPGVPQRPASSVPATGARPVIPLTAEPIVDPSESIGALVKDATVHMSTLVRSEIELAKLEITESVKTGVRGAVFFIGAAVIGLFSMFFFWFMVGEILAIWLPRWLAFTIVFVAMLLMAGLLALLGLRKVKQIRKPERTISSLTETAATLKSAATHSSDPSAAAR</sequence>
<gene>
    <name evidence="2" type="ORF">GCM10011594_27020</name>
</gene>
<keyword evidence="1" id="KW-0472">Membrane</keyword>
<proteinExistence type="predicted"/>
<feature type="transmembrane region" description="Helical" evidence="1">
    <location>
        <begin position="72"/>
        <end position="92"/>
    </location>
</feature>
<dbReference type="InterPro" id="IPR009937">
    <property type="entry name" value="Phage_holin_3_6"/>
</dbReference>
<accession>A0A917T105</accession>
<keyword evidence="1" id="KW-0812">Transmembrane</keyword>
<reference evidence="2" key="1">
    <citation type="journal article" date="2014" name="Int. J. Syst. Evol. Microbiol.">
        <title>Complete genome sequence of Corynebacterium casei LMG S-19264T (=DSM 44701T), isolated from a smear-ripened cheese.</title>
        <authorList>
            <consortium name="US DOE Joint Genome Institute (JGI-PGF)"/>
            <person name="Walter F."/>
            <person name="Albersmeier A."/>
            <person name="Kalinowski J."/>
            <person name="Ruckert C."/>
        </authorList>
    </citation>
    <scope>NUCLEOTIDE SEQUENCE</scope>
    <source>
        <strain evidence="2">CGMCC 4.7308</strain>
    </source>
</reference>
<dbReference type="AlphaFoldDB" id="A0A917T105"/>
<evidence type="ECO:0000313" key="2">
    <source>
        <dbReference type="EMBL" id="GGM05382.1"/>
    </source>
</evidence>
<evidence type="ECO:0008006" key="4">
    <source>
        <dbReference type="Google" id="ProtNLM"/>
    </source>
</evidence>
<organism evidence="2 3">
    <name type="scientific">Nakamurella endophytica</name>
    <dbReference type="NCBI Taxonomy" id="1748367"/>
    <lineage>
        <taxon>Bacteria</taxon>
        <taxon>Bacillati</taxon>
        <taxon>Actinomycetota</taxon>
        <taxon>Actinomycetes</taxon>
        <taxon>Nakamurellales</taxon>
        <taxon>Nakamurellaceae</taxon>
        <taxon>Nakamurella</taxon>
    </lineage>
</organism>
<evidence type="ECO:0000313" key="3">
    <source>
        <dbReference type="Proteomes" id="UP000655208"/>
    </source>
</evidence>